<dbReference type="RefSeq" id="WP_211801922.1">
    <property type="nucleotide sequence ID" value="NZ_JAGSCS010000013.1"/>
</dbReference>
<dbReference type="InterPro" id="IPR023696">
    <property type="entry name" value="Ureohydrolase_dom_sf"/>
</dbReference>
<organism evidence="13 14">
    <name type="scientific">Proteiniclasticum sediminis</name>
    <dbReference type="NCBI Taxonomy" id="2804028"/>
    <lineage>
        <taxon>Bacteria</taxon>
        <taxon>Bacillati</taxon>
        <taxon>Bacillota</taxon>
        <taxon>Clostridia</taxon>
        <taxon>Eubacteriales</taxon>
        <taxon>Clostridiaceae</taxon>
        <taxon>Proteiniclasticum</taxon>
    </lineage>
</organism>
<dbReference type="PROSITE" id="PS51409">
    <property type="entry name" value="ARGINASE_2"/>
    <property type="match status" value="1"/>
</dbReference>
<keyword evidence="7 10" id="KW-0464">Manganese</keyword>
<dbReference type="GO" id="GO:0005829">
    <property type="term" value="C:cytosol"/>
    <property type="evidence" value="ECO:0007669"/>
    <property type="project" value="TreeGrafter"/>
</dbReference>
<feature type="binding site" evidence="10">
    <location>
        <position position="99"/>
    </location>
    <ligand>
        <name>Mn(2+)</name>
        <dbReference type="ChEBI" id="CHEBI:29035"/>
        <label>1</label>
    </ligand>
</feature>
<sequence length="303" mass="33150">MKIELIGFPMFYGCDRPGVEQGPDKLRAHGLVEIFEKNLNHVNDRGNIEVEQVGTEMKYATHPSMKYLKQVVAGNEHLAKAVENALRNGRLPFTVGGDHSLGLGSLAGVHGATEEDFAVIWIDAHADLNVTETSPSGNIHGMPLGASAGLGDEILTALYEKGQKVKPENIYILGLRSVDEGEEVIIREQGIKIWRMTDIKEKGMAAVIQELLSALKESQVQHVHLSYDIDSLDKTLVPGTGTPVEDGLGIEESQDLIRAILGTKLVGSIDFVEFNPVIDRENRTLNSCLTMLETFAQELGKQN</sequence>
<dbReference type="PANTHER" id="PTHR43782:SF3">
    <property type="entry name" value="ARGINASE"/>
    <property type="match status" value="1"/>
</dbReference>
<comment type="pathway">
    <text evidence="1">Nitrogen metabolism; urea cycle; L-ornithine and urea from L-arginine: step 1/1.</text>
</comment>
<feature type="binding site" evidence="10">
    <location>
        <position position="228"/>
    </location>
    <ligand>
        <name>Mn(2+)</name>
        <dbReference type="ChEBI" id="CHEBI:29035"/>
        <label>1</label>
    </ligand>
</feature>
<dbReference type="CDD" id="cd09989">
    <property type="entry name" value="Arginase"/>
    <property type="match status" value="1"/>
</dbReference>
<dbReference type="PRINTS" id="PR00116">
    <property type="entry name" value="ARGINASE"/>
</dbReference>
<dbReference type="InterPro" id="IPR006035">
    <property type="entry name" value="Ureohydrolase"/>
</dbReference>
<evidence type="ECO:0000256" key="7">
    <source>
        <dbReference type="ARBA" id="ARBA00023211"/>
    </source>
</evidence>
<dbReference type="EC" id="3.5.3.1" evidence="2 9"/>
<dbReference type="NCBIfam" id="TIGR01229">
    <property type="entry name" value="rocF_arginase"/>
    <property type="match status" value="1"/>
</dbReference>
<dbReference type="Proteomes" id="UP000675379">
    <property type="component" value="Unassembled WGS sequence"/>
</dbReference>
<name>A0A941CR16_9CLOT</name>
<evidence type="ECO:0000256" key="10">
    <source>
        <dbReference type="PIRSR" id="PIRSR036979-1"/>
    </source>
</evidence>
<dbReference type="SUPFAM" id="SSF52768">
    <property type="entry name" value="Arginase/deacetylase"/>
    <property type="match status" value="1"/>
</dbReference>
<evidence type="ECO:0000256" key="2">
    <source>
        <dbReference type="ARBA" id="ARBA00012168"/>
    </source>
</evidence>
<dbReference type="EMBL" id="JAGSCS010000013">
    <property type="protein sequence ID" value="MBR0576662.1"/>
    <property type="molecule type" value="Genomic_DNA"/>
</dbReference>
<dbReference type="FunFam" id="3.40.800.10:FF:000012">
    <property type="entry name" value="Arginase"/>
    <property type="match status" value="1"/>
</dbReference>
<feature type="binding site" evidence="10">
    <location>
        <position position="127"/>
    </location>
    <ligand>
        <name>Mn(2+)</name>
        <dbReference type="ChEBI" id="CHEBI:29035"/>
        <label>1</label>
    </ligand>
</feature>
<dbReference type="PIRSF" id="PIRSF036979">
    <property type="entry name" value="Arginase"/>
    <property type="match status" value="1"/>
</dbReference>
<evidence type="ECO:0000256" key="3">
    <source>
        <dbReference type="ARBA" id="ARBA00018123"/>
    </source>
</evidence>
<evidence type="ECO:0000256" key="6">
    <source>
        <dbReference type="ARBA" id="ARBA00022801"/>
    </source>
</evidence>
<comment type="catalytic activity">
    <reaction evidence="8 12">
        <text>L-arginine + H2O = urea + L-ornithine</text>
        <dbReference type="Rhea" id="RHEA:20569"/>
        <dbReference type="ChEBI" id="CHEBI:15377"/>
        <dbReference type="ChEBI" id="CHEBI:16199"/>
        <dbReference type="ChEBI" id="CHEBI:32682"/>
        <dbReference type="ChEBI" id="CHEBI:46911"/>
        <dbReference type="EC" id="3.5.3.1"/>
    </reaction>
</comment>
<dbReference type="GO" id="GO:0006525">
    <property type="term" value="P:arginine metabolic process"/>
    <property type="evidence" value="ECO:0007669"/>
    <property type="project" value="UniProtKB-KW"/>
</dbReference>
<dbReference type="Pfam" id="PF00491">
    <property type="entry name" value="Arginase"/>
    <property type="match status" value="1"/>
</dbReference>
<accession>A0A941CR16</accession>
<keyword evidence="6 12" id="KW-0378">Hydrolase</keyword>
<reference evidence="13" key="1">
    <citation type="submission" date="2021-04" db="EMBL/GenBank/DDBJ databases">
        <title>Proteiniclasticum sedimins sp. nov., an obligate anaerobic bacterium isolated from anaerobic sludge.</title>
        <authorList>
            <person name="Liu J."/>
        </authorList>
    </citation>
    <scope>NUCLEOTIDE SEQUENCE</scope>
    <source>
        <strain evidence="13">BAD-10</strain>
    </source>
</reference>
<dbReference type="AlphaFoldDB" id="A0A941CR16"/>
<gene>
    <name evidence="13" type="primary">rocF</name>
    <name evidence="13" type="ORF">KCG48_09960</name>
</gene>
<comment type="similarity">
    <text evidence="11 12">Belongs to the arginase family.</text>
</comment>
<feature type="binding site" evidence="10">
    <location>
        <position position="125"/>
    </location>
    <ligand>
        <name>Mn(2+)</name>
        <dbReference type="ChEBI" id="CHEBI:29035"/>
        <label>1</label>
    </ligand>
</feature>
<proteinExistence type="inferred from homology"/>
<evidence type="ECO:0000256" key="9">
    <source>
        <dbReference type="NCBIfam" id="TIGR01229"/>
    </source>
</evidence>
<keyword evidence="4 12" id="KW-0056">Arginine metabolism</keyword>
<protein>
    <recommendedName>
        <fullName evidence="3 9">Arginase</fullName>
        <ecNumber evidence="2 9">3.5.3.1</ecNumber>
    </recommendedName>
</protein>
<evidence type="ECO:0000256" key="1">
    <source>
        <dbReference type="ARBA" id="ARBA00005098"/>
    </source>
</evidence>
<dbReference type="GO" id="GO:0030145">
    <property type="term" value="F:manganese ion binding"/>
    <property type="evidence" value="ECO:0007669"/>
    <property type="project" value="TreeGrafter"/>
</dbReference>
<evidence type="ECO:0000256" key="11">
    <source>
        <dbReference type="PROSITE-ProRule" id="PRU00742"/>
    </source>
</evidence>
<dbReference type="InterPro" id="IPR014033">
    <property type="entry name" value="Arginase"/>
</dbReference>
<evidence type="ECO:0000256" key="8">
    <source>
        <dbReference type="ARBA" id="ARBA00047391"/>
    </source>
</evidence>
<feature type="binding site" evidence="10">
    <location>
        <position position="230"/>
    </location>
    <ligand>
        <name>Mn(2+)</name>
        <dbReference type="ChEBI" id="CHEBI:29035"/>
        <label>1</label>
    </ligand>
</feature>
<evidence type="ECO:0000256" key="5">
    <source>
        <dbReference type="ARBA" id="ARBA00022723"/>
    </source>
</evidence>
<dbReference type="PANTHER" id="PTHR43782">
    <property type="entry name" value="ARGINASE"/>
    <property type="match status" value="1"/>
</dbReference>
<comment type="cofactor">
    <cofactor evidence="10 12">
        <name>Mn(2+)</name>
        <dbReference type="ChEBI" id="CHEBI:29035"/>
    </cofactor>
    <text evidence="10 12">Binds 2 manganese ions per subunit.</text>
</comment>
<dbReference type="Gene3D" id="3.40.800.10">
    <property type="entry name" value="Ureohydrolase domain"/>
    <property type="match status" value="1"/>
</dbReference>
<comment type="caution">
    <text evidence="13">The sequence shown here is derived from an EMBL/GenBank/DDBJ whole genome shotgun (WGS) entry which is preliminary data.</text>
</comment>
<feature type="binding site" evidence="10">
    <location>
        <position position="123"/>
    </location>
    <ligand>
        <name>Mn(2+)</name>
        <dbReference type="ChEBI" id="CHEBI:29035"/>
        <label>1</label>
    </ligand>
</feature>
<evidence type="ECO:0000313" key="13">
    <source>
        <dbReference type="EMBL" id="MBR0576662.1"/>
    </source>
</evidence>
<keyword evidence="5 10" id="KW-0479">Metal-binding</keyword>
<evidence type="ECO:0000313" key="14">
    <source>
        <dbReference type="Proteomes" id="UP000675379"/>
    </source>
</evidence>
<dbReference type="GO" id="GO:0004053">
    <property type="term" value="F:arginase activity"/>
    <property type="evidence" value="ECO:0007669"/>
    <property type="project" value="UniProtKB-UniRule"/>
</dbReference>
<keyword evidence="14" id="KW-1185">Reference proteome</keyword>
<evidence type="ECO:0000256" key="4">
    <source>
        <dbReference type="ARBA" id="ARBA00022503"/>
    </source>
</evidence>
<evidence type="ECO:0000256" key="12">
    <source>
        <dbReference type="RuleBase" id="RU361159"/>
    </source>
</evidence>